<protein>
    <recommendedName>
        <fullName evidence="3">Lipoprotein</fullName>
    </recommendedName>
</protein>
<evidence type="ECO:0000313" key="1">
    <source>
        <dbReference type="EMBL" id="KKW10414.1"/>
    </source>
</evidence>
<comment type="caution">
    <text evidence="1">The sequence shown here is derived from an EMBL/GenBank/DDBJ whole genome shotgun (WGS) entry which is preliminary data.</text>
</comment>
<dbReference type="EMBL" id="LCQD01000038">
    <property type="protein sequence ID" value="KKW10414.1"/>
    <property type="molecule type" value="Genomic_DNA"/>
</dbReference>
<evidence type="ECO:0008006" key="3">
    <source>
        <dbReference type="Google" id="ProtNLM"/>
    </source>
</evidence>
<reference evidence="1 2" key="1">
    <citation type="journal article" date="2015" name="Nature">
        <title>rRNA introns, odd ribosomes, and small enigmatic genomes across a large radiation of phyla.</title>
        <authorList>
            <person name="Brown C.T."/>
            <person name="Hug L.A."/>
            <person name="Thomas B.C."/>
            <person name="Sharon I."/>
            <person name="Castelle C.J."/>
            <person name="Singh A."/>
            <person name="Wilkins M.J."/>
            <person name="Williams K.H."/>
            <person name="Banfield J.F."/>
        </authorList>
    </citation>
    <scope>NUCLEOTIDE SEQUENCE [LARGE SCALE GENOMIC DNA]</scope>
</reference>
<sequence length="144" mass="15734">MKRTQLLLLTIVASSCSSPTGPTMQELCVEKLLTQELGGDPQWSSEALHQRCERWIAGKLPASSSSSRSPVGVRGRALTVVNSTDEYVVEIRIGSQRFSGNPVLILPGSRWVTFLGDAPRTIMVIWSNGQATVYSVGDDWEVDL</sequence>
<organism evidence="1 2">
    <name type="scientific">Candidatus Gottesmanbacteria bacterium GW2011_GWB1_49_7</name>
    <dbReference type="NCBI Taxonomy" id="1618448"/>
    <lineage>
        <taxon>Bacteria</taxon>
        <taxon>Candidatus Gottesmaniibacteriota</taxon>
    </lineage>
</organism>
<dbReference type="Proteomes" id="UP000034588">
    <property type="component" value="Unassembled WGS sequence"/>
</dbReference>
<evidence type="ECO:0000313" key="2">
    <source>
        <dbReference type="Proteomes" id="UP000034588"/>
    </source>
</evidence>
<dbReference type="AlphaFoldDB" id="A0A0G1YVM5"/>
<dbReference type="PROSITE" id="PS51257">
    <property type="entry name" value="PROKAR_LIPOPROTEIN"/>
    <property type="match status" value="1"/>
</dbReference>
<accession>A0A0G1YVM5</accession>
<name>A0A0G1YVM5_9BACT</name>
<proteinExistence type="predicted"/>
<gene>
    <name evidence="1" type="ORF">UY48_C0038G0014</name>
</gene>